<evidence type="ECO:0000256" key="1">
    <source>
        <dbReference type="ARBA" id="ARBA00004477"/>
    </source>
</evidence>
<keyword evidence="9" id="KW-0443">Lipid metabolism</keyword>
<evidence type="ECO:0000256" key="2">
    <source>
        <dbReference type="ARBA" id="ARBA00005377"/>
    </source>
</evidence>
<evidence type="ECO:0000256" key="3">
    <source>
        <dbReference type="ARBA" id="ARBA00022516"/>
    </source>
</evidence>
<keyword evidence="12" id="KW-0753">Steroid metabolism</keyword>
<feature type="transmembrane region" description="Helical" evidence="13">
    <location>
        <begin position="76"/>
        <end position="97"/>
    </location>
</feature>
<name>A0A2T0FFM8_9ASCO</name>
<dbReference type="STRING" id="45607.A0A2T0FFM8"/>
<evidence type="ECO:0000256" key="10">
    <source>
        <dbReference type="ARBA" id="ARBA00023136"/>
    </source>
</evidence>
<accession>A0A2T0FFM8</accession>
<comment type="similarity">
    <text evidence="2">Belongs to the ERG28 family.</text>
</comment>
<evidence type="ECO:0000256" key="5">
    <source>
        <dbReference type="ARBA" id="ARBA00022824"/>
    </source>
</evidence>
<evidence type="ECO:0000256" key="9">
    <source>
        <dbReference type="ARBA" id="ARBA00023098"/>
    </source>
</evidence>
<reference evidence="15 16" key="1">
    <citation type="submission" date="2017-04" db="EMBL/GenBank/DDBJ databases">
        <title>Genome sequencing of [Candida] sorbophila.</title>
        <authorList>
            <person name="Ahn J.O."/>
        </authorList>
    </citation>
    <scope>NUCLEOTIDE SEQUENCE [LARGE SCALE GENOMIC DNA]</scope>
    <source>
        <strain evidence="15 16">DS02</strain>
    </source>
</reference>
<feature type="transmembrane region" description="Helical" evidence="13">
    <location>
        <begin position="50"/>
        <end position="69"/>
    </location>
</feature>
<evidence type="ECO:0000256" key="14">
    <source>
        <dbReference type="SAM" id="SignalP"/>
    </source>
</evidence>
<keyword evidence="14" id="KW-0732">Signal</keyword>
<keyword evidence="8" id="KW-0756">Sterol biosynthesis</keyword>
<dbReference type="GO" id="GO:0030674">
    <property type="term" value="F:protein-macromolecule adaptor activity"/>
    <property type="evidence" value="ECO:0007669"/>
    <property type="project" value="TreeGrafter"/>
</dbReference>
<protein>
    <submittedName>
        <fullName evidence="15">Ergosterol biosynthetic protein 28</fullName>
    </submittedName>
</protein>
<dbReference type="AlphaFoldDB" id="A0A2T0FFM8"/>
<dbReference type="GeneID" id="36515170"/>
<keyword evidence="10 13" id="KW-0472">Membrane</keyword>
<comment type="subcellular location">
    <subcellularLocation>
        <location evidence="1">Endoplasmic reticulum membrane</location>
        <topology evidence="1">Multi-pass membrane protein</topology>
    </subcellularLocation>
</comment>
<dbReference type="Pfam" id="PF03694">
    <property type="entry name" value="Erg28"/>
    <property type="match status" value="1"/>
</dbReference>
<dbReference type="GO" id="GO:0005789">
    <property type="term" value="C:endoplasmic reticulum membrane"/>
    <property type="evidence" value="ECO:0007669"/>
    <property type="project" value="UniProtKB-SubCell"/>
</dbReference>
<evidence type="ECO:0000256" key="7">
    <source>
        <dbReference type="ARBA" id="ARBA00022989"/>
    </source>
</evidence>
<dbReference type="RefSeq" id="XP_024663747.1">
    <property type="nucleotide sequence ID" value="XM_024807979.1"/>
</dbReference>
<dbReference type="OrthoDB" id="6485510at2759"/>
<keyword evidence="7 13" id="KW-1133">Transmembrane helix</keyword>
<evidence type="ECO:0000256" key="13">
    <source>
        <dbReference type="SAM" id="Phobius"/>
    </source>
</evidence>
<feature type="transmembrane region" description="Helical" evidence="13">
    <location>
        <begin position="103"/>
        <end position="124"/>
    </location>
</feature>
<proteinExistence type="inferred from homology"/>
<keyword evidence="16" id="KW-1185">Reference proteome</keyword>
<evidence type="ECO:0000256" key="12">
    <source>
        <dbReference type="ARBA" id="ARBA00023221"/>
    </source>
</evidence>
<evidence type="ECO:0000256" key="8">
    <source>
        <dbReference type="ARBA" id="ARBA00023011"/>
    </source>
</evidence>
<feature type="signal peptide" evidence="14">
    <location>
        <begin position="1"/>
        <end position="26"/>
    </location>
</feature>
<organism evidence="15 16">
    <name type="scientific">Wickerhamiella sorbophila</name>
    <dbReference type="NCBI Taxonomy" id="45607"/>
    <lineage>
        <taxon>Eukaryota</taxon>
        <taxon>Fungi</taxon>
        <taxon>Dikarya</taxon>
        <taxon>Ascomycota</taxon>
        <taxon>Saccharomycotina</taxon>
        <taxon>Dipodascomycetes</taxon>
        <taxon>Dipodascales</taxon>
        <taxon>Trichomonascaceae</taxon>
        <taxon>Wickerhamiella</taxon>
    </lineage>
</organism>
<feature type="chain" id="PRO_5015504311" evidence="14">
    <location>
        <begin position="27"/>
        <end position="128"/>
    </location>
</feature>
<evidence type="ECO:0000256" key="6">
    <source>
        <dbReference type="ARBA" id="ARBA00022955"/>
    </source>
</evidence>
<dbReference type="EMBL" id="NDIQ01000001">
    <property type="protein sequence ID" value="PRT53801.1"/>
    <property type="molecule type" value="Genomic_DNA"/>
</dbReference>
<keyword evidence="5" id="KW-0256">Endoplasmic reticulum</keyword>
<evidence type="ECO:0000256" key="4">
    <source>
        <dbReference type="ARBA" id="ARBA00022692"/>
    </source>
</evidence>
<dbReference type="PANTHER" id="PTHR15451:SF19">
    <property type="entry name" value="ERGOSTEROL BIOSYNTHETIC PROTEIN 28 HOMOLOG"/>
    <property type="match status" value="1"/>
</dbReference>
<gene>
    <name evidence="15" type="ORF">B9G98_01421</name>
</gene>
<evidence type="ECO:0000256" key="11">
    <source>
        <dbReference type="ARBA" id="ARBA00023166"/>
    </source>
</evidence>
<evidence type="ECO:0000313" key="16">
    <source>
        <dbReference type="Proteomes" id="UP000238350"/>
    </source>
</evidence>
<dbReference type="Proteomes" id="UP000238350">
    <property type="component" value="Unassembled WGS sequence"/>
</dbReference>
<keyword evidence="4 13" id="KW-0812">Transmembrane</keyword>
<keyword evidence="3" id="KW-0444">Lipid biosynthesis</keyword>
<sequence>MYIPSGLLPKWMLLVSAISVFNSAQCYYGDLTLSRRVYERDPKQVTPLSNRTFGTWTLLVAIVRFYAAYNLSNPAFYNLALSTYVLAGFHFVSEWLVFRTAKLGKGLAGPLIVASTTTIWMLLVRGSY</sequence>
<evidence type="ECO:0000313" key="15">
    <source>
        <dbReference type="EMBL" id="PRT53801.1"/>
    </source>
</evidence>
<dbReference type="PANTHER" id="PTHR15451">
    <property type="entry name" value="ERGOSTEROL BIOSYNTHETIC PROTEIN 28-RELATED"/>
    <property type="match status" value="1"/>
</dbReference>
<dbReference type="InterPro" id="IPR005352">
    <property type="entry name" value="Erg28"/>
</dbReference>
<keyword evidence="11" id="KW-1207">Sterol metabolism</keyword>
<keyword evidence="6" id="KW-0752">Steroid biosynthesis</keyword>
<comment type="caution">
    <text evidence="15">The sequence shown here is derived from an EMBL/GenBank/DDBJ whole genome shotgun (WGS) entry which is preliminary data.</text>
</comment>
<dbReference type="GO" id="GO:0016126">
    <property type="term" value="P:sterol biosynthetic process"/>
    <property type="evidence" value="ECO:0007669"/>
    <property type="project" value="UniProtKB-KW"/>
</dbReference>